<dbReference type="STRING" id="391936.S7S_05630"/>
<dbReference type="NCBIfam" id="TIGR02684">
    <property type="entry name" value="dnstrm_HI1420"/>
    <property type="match status" value="1"/>
</dbReference>
<dbReference type="PANTHER" id="PTHR40275:SF1">
    <property type="entry name" value="SSL7038 PROTEIN"/>
    <property type="match status" value="1"/>
</dbReference>
<gene>
    <name evidence="1" type="ORF">S7S_05630</name>
</gene>
<dbReference type="RefSeq" id="WP_238582944.1">
    <property type="nucleotide sequence ID" value="NZ_CP004387.1"/>
</dbReference>
<organism evidence="1 2">
    <name type="scientific">Isoalcanivorax pacificus W11-5</name>
    <dbReference type="NCBI Taxonomy" id="391936"/>
    <lineage>
        <taxon>Bacteria</taxon>
        <taxon>Pseudomonadati</taxon>
        <taxon>Pseudomonadota</taxon>
        <taxon>Gammaproteobacteria</taxon>
        <taxon>Oceanospirillales</taxon>
        <taxon>Alcanivoracaceae</taxon>
        <taxon>Isoalcanivorax</taxon>
    </lineage>
</organism>
<dbReference type="GO" id="GO:0003677">
    <property type="term" value="F:DNA binding"/>
    <property type="evidence" value="ECO:0007669"/>
    <property type="project" value="InterPro"/>
</dbReference>
<dbReference type="Gene3D" id="1.10.260.40">
    <property type="entry name" value="lambda repressor-like DNA-binding domains"/>
    <property type="match status" value="1"/>
</dbReference>
<proteinExistence type="predicted"/>
<name>A0A0B4XHC6_9GAMM</name>
<dbReference type="InterPro" id="IPR014057">
    <property type="entry name" value="HI1420"/>
</dbReference>
<dbReference type="PANTHER" id="PTHR40275">
    <property type="entry name" value="SSL7038 PROTEIN"/>
    <property type="match status" value="1"/>
</dbReference>
<dbReference type="AlphaFoldDB" id="A0A0B4XHC6"/>
<evidence type="ECO:0000313" key="1">
    <source>
        <dbReference type="EMBL" id="AJD47544.1"/>
    </source>
</evidence>
<protein>
    <submittedName>
        <fullName evidence="1">Transcriptional regulator</fullName>
    </submittedName>
</protein>
<sequence length="105" mass="11300">MMTKAASDKYGVKPFDIAEHLDSEAVIAEYLTSILADGDQDELLEAISQVARARGMADLARDAGLGRESLYKALRPGSQPRFHTVVKVLHALGVDLQAVPTAKAH</sequence>
<reference evidence="1 2" key="1">
    <citation type="journal article" date="2012" name="J. Bacteriol.">
        <title>Genome sequence of an alkane-degrading bacterium, Alcanivorax pacificus type strain W11-5, isolated from deep sea sediment.</title>
        <authorList>
            <person name="Lai Q."/>
            <person name="Shao Z."/>
        </authorList>
    </citation>
    <scope>NUCLEOTIDE SEQUENCE [LARGE SCALE GENOMIC DNA]</scope>
    <source>
        <strain evidence="1 2">W11-5</strain>
    </source>
</reference>
<evidence type="ECO:0000313" key="2">
    <source>
        <dbReference type="Proteomes" id="UP000006764"/>
    </source>
</evidence>
<dbReference type="HOGENOM" id="CLU_137365_1_0_6"/>
<accession>A0A0B4XHC6</accession>
<dbReference type="KEGG" id="apac:S7S_05630"/>
<dbReference type="InterPro" id="IPR010982">
    <property type="entry name" value="Lambda_DNA-bd_dom_sf"/>
</dbReference>
<dbReference type="EMBL" id="CP004387">
    <property type="protein sequence ID" value="AJD47544.1"/>
    <property type="molecule type" value="Genomic_DNA"/>
</dbReference>
<dbReference type="Proteomes" id="UP000006764">
    <property type="component" value="Chromosome"/>
</dbReference>
<dbReference type="SUPFAM" id="SSF47413">
    <property type="entry name" value="lambda repressor-like DNA-binding domains"/>
    <property type="match status" value="1"/>
</dbReference>
<keyword evidence="2" id="KW-1185">Reference proteome</keyword>
<dbReference type="Pfam" id="PF21716">
    <property type="entry name" value="dnstrm_HI1420"/>
    <property type="match status" value="1"/>
</dbReference>